<dbReference type="InterPro" id="IPR046804">
    <property type="entry name" value="DNA-PKcs_N"/>
</dbReference>
<reference evidence="3 4" key="1">
    <citation type="submission" date="2020-08" db="EMBL/GenBank/DDBJ databases">
        <authorList>
            <person name="Newling K."/>
            <person name="Davey J."/>
            <person name="Forrester S."/>
        </authorList>
    </citation>
    <scope>NUCLEOTIDE SEQUENCE [LARGE SCALE GENOMIC DNA]</scope>
    <source>
        <strain evidence="4">Crithidia deanei Carvalho (ATCC PRA-265)</strain>
    </source>
</reference>
<organism evidence="3 4">
    <name type="scientific">Angomonas deanei</name>
    <dbReference type="NCBI Taxonomy" id="59799"/>
    <lineage>
        <taxon>Eukaryota</taxon>
        <taxon>Discoba</taxon>
        <taxon>Euglenozoa</taxon>
        <taxon>Kinetoplastea</taxon>
        <taxon>Metakinetoplastina</taxon>
        <taxon>Trypanosomatida</taxon>
        <taxon>Trypanosomatidae</taxon>
        <taxon>Strigomonadinae</taxon>
        <taxon>Angomonas</taxon>
    </lineage>
</organism>
<dbReference type="Pfam" id="PF20500">
    <property type="entry name" value="DNA-PKcs_N"/>
    <property type="match status" value="1"/>
</dbReference>
<keyword evidence="4" id="KW-1185">Reference proteome</keyword>
<protein>
    <recommendedName>
        <fullName evidence="2">DNA-PKcs N-terminal domain-containing protein</fullName>
    </recommendedName>
</protein>
<evidence type="ECO:0000256" key="1">
    <source>
        <dbReference type="SAM" id="MobiDB-lite"/>
    </source>
</evidence>
<gene>
    <name evidence="3" type="ORF">ADEAN_000189000</name>
</gene>
<dbReference type="AlphaFoldDB" id="A0A7G2C5K7"/>
<dbReference type="VEuPathDB" id="TriTrypDB:ADEAN_000189000"/>
<feature type="region of interest" description="Disordered" evidence="1">
    <location>
        <begin position="554"/>
        <end position="573"/>
    </location>
</feature>
<evidence type="ECO:0000259" key="2">
    <source>
        <dbReference type="Pfam" id="PF20500"/>
    </source>
</evidence>
<sequence>MLELKLTQEIQGELNACHLFIKRRTYEDAIGPLTNIEKRVKDAMDHAAAEEDTRYALHKAIWGVLCGAKAEPKKKTSTAKHTEAPYTLLQCIQDVREKVSVSDDEAEGKVLKSSCTLLQTVLEWLSLRGLSRAQVLYVKEVAWKTFVTLSQMDKRSGTQGTCLAVLLYLVSHTAGPGHHWMTLTAEQLKAAEMMPHCLTLCDKRNASITGAKSFALQLLGAISLSFATSASVSAHFPAVFQTFLRTAERLQQSLNQTVGEGFFLGLCDFLKVYVLDFSNEAHKKHIIDLHQMVLNAFADACRAHNVANYKFCKAAMIFFQAHAEGALVECVVQDAQRYFGLLGDLWVHKNVDLHRCAYYAAATFFRAVGRHLASSNRPASVELLQYLMNELEAVLRDTQCSRQRLMFSVVAYGYMARPLAYLLGQEAVRRFFSQLAGRSDTLLSSFSSNREDAVRLMPQLLNAFAYFLYEMESISTVELDTIRTLLERTVEVYASDYFFEKIRAVTAPALMRLFTALQRHVASTSMVALFCAKLLQAVTGSGGASTTFPLELDEDDDAEEEGPEAVPAASRRPDRNGIAYGRVKTYAVFVQRLLCEESLLKESGWDYLWSVSEVRKAVEQVREELHLASLTLILQLDVSVQPSARGVGRTSTKLLPWSPLVVCWEPKKANSRPPARKATSIF</sequence>
<dbReference type="Proteomes" id="UP000515908">
    <property type="component" value="Chromosome 03"/>
</dbReference>
<name>A0A7G2C5K7_9TRYP</name>
<dbReference type="EMBL" id="LR877147">
    <property type="protein sequence ID" value="CAD2214444.1"/>
    <property type="molecule type" value="Genomic_DNA"/>
</dbReference>
<evidence type="ECO:0000313" key="3">
    <source>
        <dbReference type="EMBL" id="CAD2214444.1"/>
    </source>
</evidence>
<evidence type="ECO:0000313" key="4">
    <source>
        <dbReference type="Proteomes" id="UP000515908"/>
    </source>
</evidence>
<proteinExistence type="predicted"/>
<feature type="domain" description="DNA-PKcs N-terminal" evidence="2">
    <location>
        <begin position="265"/>
        <end position="520"/>
    </location>
</feature>
<accession>A0A7G2C5K7</accession>
<feature type="compositionally biased region" description="Acidic residues" evidence="1">
    <location>
        <begin position="554"/>
        <end position="563"/>
    </location>
</feature>